<dbReference type="SMART" id="SM00470">
    <property type="entry name" value="ParB"/>
    <property type="match status" value="1"/>
</dbReference>
<evidence type="ECO:0000256" key="3">
    <source>
        <dbReference type="ARBA" id="ARBA00022679"/>
    </source>
</evidence>
<accession>A0A1H0YNW6</accession>
<dbReference type="GO" id="GO:0032259">
    <property type="term" value="P:methylation"/>
    <property type="evidence" value="ECO:0007669"/>
    <property type="project" value="UniProtKB-KW"/>
</dbReference>
<evidence type="ECO:0000313" key="8">
    <source>
        <dbReference type="Proteomes" id="UP000182870"/>
    </source>
</evidence>
<dbReference type="Gene3D" id="3.90.1530.10">
    <property type="entry name" value="Conserved hypothetical protein from pyrococcus furiosus pfu- 392566-001, ParB domain"/>
    <property type="match status" value="1"/>
</dbReference>
<sequence length="387" mass="43926">MQIIEKELSWLKPYAKNPRDNASAVEPVANSIKEFGFKVPIVATSDGEIINGHTRFKASKLLELEKVPVIIADDLTDEQIKAFRLADNKTGELANWDFSLLDEELSDIIDLDMSDFGFEIDDLIEEESEEDLDVFDDTPPEEPKAKLGQVYQLGRHRLMCGDSTDVSNVEKLLGGVLADLLITDPPYNVAYEGKTKDALTIKNDSMGDEQFRAFLTSAFFAADSVMKPGAVFYIWHADSEGYNFRGACRDVNWTVRECLIWNKNQMVLGRQDYHWKHEPCLYGWKDGAGHLWASDRKQTTVIDFDKPQRNGVHPTMKPVGLFDYQIRNNTKERDVVLDLFGGSGTTLIACEENGRNAYVMEYDPRYVDVIINRWEEMTGEKAVLVSE</sequence>
<dbReference type="GO" id="GO:0007059">
    <property type="term" value="P:chromosome segregation"/>
    <property type="evidence" value="ECO:0007669"/>
    <property type="project" value="TreeGrafter"/>
</dbReference>
<name>A0A1H0YNW6_STREI</name>
<dbReference type="GO" id="GO:0045881">
    <property type="term" value="P:positive regulation of sporulation resulting in formation of a cellular spore"/>
    <property type="evidence" value="ECO:0007669"/>
    <property type="project" value="TreeGrafter"/>
</dbReference>
<dbReference type="GO" id="GO:0003677">
    <property type="term" value="F:DNA binding"/>
    <property type="evidence" value="ECO:0007669"/>
    <property type="project" value="InterPro"/>
</dbReference>
<dbReference type="Proteomes" id="UP000182870">
    <property type="component" value="Unassembled WGS sequence"/>
</dbReference>
<dbReference type="CDD" id="cd16402">
    <property type="entry name" value="ParB_N_like_MT"/>
    <property type="match status" value="1"/>
</dbReference>
<gene>
    <name evidence="7" type="ORF">SAMN05216392_0783</name>
</gene>
<dbReference type="GO" id="GO:0005694">
    <property type="term" value="C:chromosome"/>
    <property type="evidence" value="ECO:0007669"/>
    <property type="project" value="TreeGrafter"/>
</dbReference>
<dbReference type="PANTHER" id="PTHR33375:SF1">
    <property type="entry name" value="CHROMOSOME-PARTITIONING PROTEIN PARB-RELATED"/>
    <property type="match status" value="1"/>
</dbReference>
<evidence type="ECO:0000259" key="6">
    <source>
        <dbReference type="SMART" id="SM00470"/>
    </source>
</evidence>
<evidence type="ECO:0000313" key="7">
    <source>
        <dbReference type="EMBL" id="SDQ16937.1"/>
    </source>
</evidence>
<evidence type="ECO:0000256" key="5">
    <source>
        <dbReference type="RuleBase" id="RU362026"/>
    </source>
</evidence>
<dbReference type="Pfam" id="PF01555">
    <property type="entry name" value="N6_N4_Mtase"/>
    <property type="match status" value="1"/>
</dbReference>
<reference evidence="7 8" key="1">
    <citation type="submission" date="2016-10" db="EMBL/GenBank/DDBJ databases">
        <authorList>
            <person name="de Groot N.N."/>
        </authorList>
    </citation>
    <scope>NUCLEOTIDE SEQUENCE [LARGE SCALE GENOMIC DNA]</scope>
    <source>
        <strain evidence="7 8">Sb05</strain>
    </source>
</reference>
<dbReference type="InterPro" id="IPR050336">
    <property type="entry name" value="Chromosome_partition/occlusion"/>
</dbReference>
<feature type="domain" description="ParB-like N-terminal" evidence="6">
    <location>
        <begin position="4"/>
        <end position="89"/>
    </location>
</feature>
<dbReference type="GO" id="GO:0008170">
    <property type="term" value="F:N-methyltransferase activity"/>
    <property type="evidence" value="ECO:0007669"/>
    <property type="project" value="InterPro"/>
</dbReference>
<keyword evidence="4" id="KW-0680">Restriction system</keyword>
<dbReference type="OrthoDB" id="9800801at2"/>
<dbReference type="SUPFAM" id="SSF53335">
    <property type="entry name" value="S-adenosyl-L-methionine-dependent methyltransferases"/>
    <property type="match status" value="1"/>
</dbReference>
<dbReference type="InterPro" id="IPR036086">
    <property type="entry name" value="ParB/Sulfiredoxin_sf"/>
</dbReference>
<dbReference type="InterPro" id="IPR002052">
    <property type="entry name" value="DNA_methylase_N6_adenine_CS"/>
</dbReference>
<dbReference type="Gene3D" id="3.40.50.150">
    <property type="entry name" value="Vaccinia Virus protein VP39"/>
    <property type="match status" value="1"/>
</dbReference>
<dbReference type="GO" id="GO:0009307">
    <property type="term" value="P:DNA restriction-modification system"/>
    <property type="evidence" value="ECO:0007669"/>
    <property type="project" value="UniProtKB-KW"/>
</dbReference>
<dbReference type="InterPro" id="IPR002941">
    <property type="entry name" value="DNA_methylase_N4/N6"/>
</dbReference>
<comment type="similarity">
    <text evidence="1 5">Belongs to the N(4)/N(6)-methyltransferase family.</text>
</comment>
<evidence type="ECO:0000256" key="2">
    <source>
        <dbReference type="ARBA" id="ARBA00022603"/>
    </source>
</evidence>
<dbReference type="PIRSF" id="PIRSF036758">
    <property type="entry name" value="Aden_M_ParB"/>
    <property type="match status" value="1"/>
</dbReference>
<dbReference type="Pfam" id="PF02195">
    <property type="entry name" value="ParB_N"/>
    <property type="match status" value="1"/>
</dbReference>
<proteinExistence type="inferred from homology"/>
<dbReference type="PRINTS" id="PR00508">
    <property type="entry name" value="S21N4MTFRASE"/>
</dbReference>
<dbReference type="SUPFAM" id="SSF110849">
    <property type="entry name" value="ParB/Sulfiredoxin"/>
    <property type="match status" value="1"/>
</dbReference>
<dbReference type="PROSITE" id="PS00092">
    <property type="entry name" value="N6_MTASE"/>
    <property type="match status" value="1"/>
</dbReference>
<keyword evidence="2 7" id="KW-0489">Methyltransferase</keyword>
<keyword evidence="3 7" id="KW-0808">Transferase</keyword>
<protein>
    <recommendedName>
        <fullName evidence="5">Methyltransferase</fullName>
        <ecNumber evidence="5">2.1.1.-</ecNumber>
    </recommendedName>
</protein>
<dbReference type="EMBL" id="FNKE01000001">
    <property type="protein sequence ID" value="SDQ16937.1"/>
    <property type="molecule type" value="Genomic_DNA"/>
</dbReference>
<organism evidence="7 8">
    <name type="scientific">Streptococcus equinus</name>
    <name type="common">Streptococcus bovis</name>
    <dbReference type="NCBI Taxonomy" id="1335"/>
    <lineage>
        <taxon>Bacteria</taxon>
        <taxon>Bacillati</taxon>
        <taxon>Bacillota</taxon>
        <taxon>Bacilli</taxon>
        <taxon>Lactobacillales</taxon>
        <taxon>Streptococcaceae</taxon>
        <taxon>Streptococcus</taxon>
    </lineage>
</organism>
<dbReference type="InterPro" id="IPR029063">
    <property type="entry name" value="SAM-dependent_MTases_sf"/>
</dbReference>
<dbReference type="AlphaFoldDB" id="A0A1H0YNW6"/>
<dbReference type="PANTHER" id="PTHR33375">
    <property type="entry name" value="CHROMOSOME-PARTITIONING PROTEIN PARB-RELATED"/>
    <property type="match status" value="1"/>
</dbReference>
<dbReference type="InterPro" id="IPR001091">
    <property type="entry name" value="RM_Methyltransferase"/>
</dbReference>
<dbReference type="InterPro" id="IPR003115">
    <property type="entry name" value="ParB_N"/>
</dbReference>
<evidence type="ECO:0000256" key="4">
    <source>
        <dbReference type="ARBA" id="ARBA00022747"/>
    </source>
</evidence>
<evidence type="ECO:0000256" key="1">
    <source>
        <dbReference type="ARBA" id="ARBA00006594"/>
    </source>
</evidence>
<dbReference type="InterPro" id="IPR015840">
    <property type="entry name" value="DNA_MeTrfase_ParB"/>
</dbReference>
<dbReference type="RefSeq" id="WP_074560480.1">
    <property type="nucleotide sequence ID" value="NZ_FNKE01000001.1"/>
</dbReference>
<dbReference type="EC" id="2.1.1.-" evidence="5"/>